<gene>
    <name evidence="2" type="ORF">C3L33_16235</name>
</gene>
<evidence type="ECO:0000313" key="3">
    <source>
        <dbReference type="Proteomes" id="UP000428333"/>
    </source>
</evidence>
<dbReference type="GO" id="GO:0006508">
    <property type="term" value="P:proteolysis"/>
    <property type="evidence" value="ECO:0007669"/>
    <property type="project" value="InterPro"/>
</dbReference>
<dbReference type="GO" id="GO:0004190">
    <property type="term" value="F:aspartic-type endopeptidase activity"/>
    <property type="evidence" value="ECO:0007669"/>
    <property type="project" value="InterPro"/>
</dbReference>
<feature type="domain" description="Xylanase inhibitor C-terminal" evidence="1">
    <location>
        <begin position="161"/>
        <end position="245"/>
    </location>
</feature>
<dbReference type="Proteomes" id="UP000428333">
    <property type="component" value="Linkage Group LG09"/>
</dbReference>
<accession>A0A6A4LAK9</accession>
<feature type="domain" description="Xylanase inhibitor C-terminal" evidence="1">
    <location>
        <begin position="246"/>
        <end position="280"/>
    </location>
</feature>
<dbReference type="InterPro" id="IPR001461">
    <property type="entry name" value="Aspartic_peptidase_A1"/>
</dbReference>
<dbReference type="PANTHER" id="PTHR47965">
    <property type="entry name" value="ASPARTYL PROTEASE-RELATED"/>
    <property type="match status" value="1"/>
</dbReference>
<sequence>MSYRPIPCGSRKCEIPLPCGSRKCETAKGIGCMGCTLLGLPRPGCTNDTCGSDAYNPIKNLLYAAGLGEDVMEVYSTDGQSTISSNTVPDFPFSCGLAPSQEICPLSPVFYDGIRGHIHGGGPYYMLPYTKDLSKSLATTPLLINPVSTAPSYSEGDPSDEYFIDVKLIRVNGIRLGSFNASLLAIDKQGNGGTKLSTVAPHTVLQSSIYESVVNKFVKTAALKKIKRVASVSPFGACFDSKTIGALCLGLVDGGAKPRTSVVLGGHQLENYLVEFDLERGLKMVCGAFYKPKVEKSKPQGDNAYFICTEKCTIGVADGVGGWSRFGVDAGQYARDLMANCVKAIRNAKKGKIDPRWVLDEAYKTPMLKDPQQLAYLP</sequence>
<organism evidence="2 3">
    <name type="scientific">Rhododendron williamsianum</name>
    <dbReference type="NCBI Taxonomy" id="262921"/>
    <lineage>
        <taxon>Eukaryota</taxon>
        <taxon>Viridiplantae</taxon>
        <taxon>Streptophyta</taxon>
        <taxon>Embryophyta</taxon>
        <taxon>Tracheophyta</taxon>
        <taxon>Spermatophyta</taxon>
        <taxon>Magnoliopsida</taxon>
        <taxon>eudicotyledons</taxon>
        <taxon>Gunneridae</taxon>
        <taxon>Pentapetalae</taxon>
        <taxon>asterids</taxon>
        <taxon>Ericales</taxon>
        <taxon>Ericaceae</taxon>
        <taxon>Ericoideae</taxon>
        <taxon>Rhodoreae</taxon>
        <taxon>Rhododendron</taxon>
    </lineage>
</organism>
<dbReference type="Gene3D" id="2.40.70.10">
    <property type="entry name" value="Acid Proteases"/>
    <property type="match status" value="3"/>
</dbReference>
<dbReference type="SUPFAM" id="SSF50630">
    <property type="entry name" value="Acid proteases"/>
    <property type="match status" value="1"/>
</dbReference>
<dbReference type="OrthoDB" id="1882431at2759"/>
<evidence type="ECO:0000259" key="1">
    <source>
        <dbReference type="Pfam" id="PF14541"/>
    </source>
</evidence>
<proteinExistence type="predicted"/>
<protein>
    <recommendedName>
        <fullName evidence="1">Xylanase inhibitor C-terminal domain-containing protein</fullName>
    </recommendedName>
</protein>
<dbReference type="EMBL" id="QEFC01002474">
    <property type="protein sequence ID" value="KAE9451867.1"/>
    <property type="molecule type" value="Genomic_DNA"/>
</dbReference>
<dbReference type="AlphaFoldDB" id="A0A6A4LAK9"/>
<keyword evidence="3" id="KW-1185">Reference proteome</keyword>
<dbReference type="PANTHER" id="PTHR47965:SF68">
    <property type="entry name" value="BASIC 7S GLOBULIN-LIKE"/>
    <property type="match status" value="1"/>
</dbReference>
<dbReference type="InterPro" id="IPR021109">
    <property type="entry name" value="Peptidase_aspartic_dom_sf"/>
</dbReference>
<comment type="caution">
    <text evidence="2">The sequence shown here is derived from an EMBL/GenBank/DDBJ whole genome shotgun (WGS) entry which is preliminary data.</text>
</comment>
<name>A0A6A4LAK9_9ERIC</name>
<reference evidence="2 3" key="1">
    <citation type="journal article" date="2019" name="Genome Biol. Evol.">
        <title>The Rhododendron genome and chromosomal organization provide insight into shared whole-genome duplications across the heath family (Ericaceae).</title>
        <authorList>
            <person name="Soza V.L."/>
            <person name="Lindsley D."/>
            <person name="Waalkes A."/>
            <person name="Ramage E."/>
            <person name="Patwardhan R.P."/>
            <person name="Burton J.N."/>
            <person name="Adey A."/>
            <person name="Kumar A."/>
            <person name="Qiu R."/>
            <person name="Shendure J."/>
            <person name="Hall B."/>
        </authorList>
    </citation>
    <scope>NUCLEOTIDE SEQUENCE [LARGE SCALE GENOMIC DNA]</scope>
    <source>
        <strain evidence="2">RSF 1966-606</strain>
    </source>
</reference>
<evidence type="ECO:0000313" key="2">
    <source>
        <dbReference type="EMBL" id="KAE9451867.1"/>
    </source>
</evidence>
<dbReference type="Pfam" id="PF14541">
    <property type="entry name" value="TAXi_C"/>
    <property type="match status" value="2"/>
</dbReference>
<dbReference type="InterPro" id="IPR032799">
    <property type="entry name" value="TAXi_C"/>
</dbReference>
<feature type="non-terminal residue" evidence="2">
    <location>
        <position position="1"/>
    </location>
</feature>